<dbReference type="GO" id="GO:0019239">
    <property type="term" value="F:deaminase activity"/>
    <property type="evidence" value="ECO:0007669"/>
    <property type="project" value="TreeGrafter"/>
</dbReference>
<gene>
    <name evidence="3" type="ORF">AYI69_g7147</name>
    <name evidence="2" type="ORF">AYI69_g8378</name>
</gene>
<evidence type="ECO:0000313" key="2">
    <source>
        <dbReference type="EMBL" id="OMJ14937.1"/>
    </source>
</evidence>
<dbReference type="InterPro" id="IPR035959">
    <property type="entry name" value="RutC-like_sf"/>
</dbReference>
<dbReference type="OrthoDB" id="309640at2759"/>
<dbReference type="NCBIfam" id="TIGR00004">
    <property type="entry name" value="Rid family detoxifying hydrolase"/>
    <property type="match status" value="1"/>
</dbReference>
<organism evidence="3 4">
    <name type="scientific">Smittium culicis</name>
    <dbReference type="NCBI Taxonomy" id="133412"/>
    <lineage>
        <taxon>Eukaryota</taxon>
        <taxon>Fungi</taxon>
        <taxon>Fungi incertae sedis</taxon>
        <taxon>Zoopagomycota</taxon>
        <taxon>Kickxellomycotina</taxon>
        <taxon>Harpellomycetes</taxon>
        <taxon>Harpellales</taxon>
        <taxon>Legeriomycetaceae</taxon>
        <taxon>Smittium</taxon>
    </lineage>
</organism>
<reference evidence="4" key="1">
    <citation type="submission" date="2017-01" db="EMBL/GenBank/DDBJ databases">
        <authorList>
            <person name="Wang Y."/>
            <person name="White M."/>
            <person name="Kvist S."/>
            <person name="Moncalvo J.-M."/>
        </authorList>
    </citation>
    <scope>NUCLEOTIDE SEQUENCE [LARGE SCALE GENOMIC DNA]</scope>
    <source>
        <strain evidence="4">ID-206-W2</strain>
    </source>
</reference>
<evidence type="ECO:0000256" key="1">
    <source>
        <dbReference type="ARBA" id="ARBA00010552"/>
    </source>
</evidence>
<dbReference type="PANTHER" id="PTHR11803">
    <property type="entry name" value="2-IMINOBUTANOATE/2-IMINOPROPANOATE DEAMINASE RIDA"/>
    <property type="match status" value="1"/>
</dbReference>
<dbReference type="GO" id="GO:0005829">
    <property type="term" value="C:cytosol"/>
    <property type="evidence" value="ECO:0007669"/>
    <property type="project" value="TreeGrafter"/>
</dbReference>
<protein>
    <submittedName>
        <fullName evidence="3">RutC family protein</fullName>
    </submittedName>
</protein>
<accession>A0A1R1XU13</accession>
<comment type="caution">
    <text evidence="3">The sequence shown here is derived from an EMBL/GenBank/DDBJ whole genome shotgun (WGS) entry which is preliminary data.</text>
</comment>
<dbReference type="Proteomes" id="UP000187429">
    <property type="component" value="Unassembled WGS sequence"/>
</dbReference>
<dbReference type="EMBL" id="LSSM01003357">
    <property type="protein sequence ID" value="OMJ18153.1"/>
    <property type="molecule type" value="Genomic_DNA"/>
</dbReference>
<dbReference type="CDD" id="cd00448">
    <property type="entry name" value="YjgF_YER057c_UK114_family"/>
    <property type="match status" value="1"/>
</dbReference>
<dbReference type="InterPro" id="IPR006175">
    <property type="entry name" value="YjgF/YER057c/UK114"/>
</dbReference>
<dbReference type="InterPro" id="IPR006056">
    <property type="entry name" value="RidA"/>
</dbReference>
<evidence type="ECO:0000313" key="3">
    <source>
        <dbReference type="EMBL" id="OMJ18153.1"/>
    </source>
</evidence>
<proteinExistence type="inferred from homology"/>
<dbReference type="FunFam" id="3.30.1330.40:FF:000001">
    <property type="entry name" value="L-PSP family endoribonuclease"/>
    <property type="match status" value="1"/>
</dbReference>
<keyword evidence="4" id="KW-1185">Reference proteome</keyword>
<dbReference type="AlphaFoldDB" id="A0A1R1XU13"/>
<dbReference type="EMBL" id="LSSM01004425">
    <property type="protein sequence ID" value="OMJ14937.1"/>
    <property type="molecule type" value="Genomic_DNA"/>
</dbReference>
<name>A0A1R1XU13_9FUNG</name>
<dbReference type="Gene3D" id="3.30.1330.40">
    <property type="entry name" value="RutC-like"/>
    <property type="match status" value="1"/>
</dbReference>
<dbReference type="Pfam" id="PF01042">
    <property type="entry name" value="Ribonuc_L-PSP"/>
    <property type="match status" value="1"/>
</dbReference>
<reference evidence="3" key="2">
    <citation type="submission" date="2017-01" db="EMBL/GenBank/DDBJ databases">
        <authorList>
            <person name="Mah S.A."/>
            <person name="Swanson W.J."/>
            <person name="Moy G.W."/>
            <person name="Vacquier V.D."/>
        </authorList>
    </citation>
    <scope>NUCLEOTIDE SEQUENCE [LARGE SCALE GENOMIC DNA]</scope>
    <source>
        <strain evidence="3">ID-206-W2</strain>
    </source>
</reference>
<evidence type="ECO:0000313" key="4">
    <source>
        <dbReference type="Proteomes" id="UP000187429"/>
    </source>
</evidence>
<sequence length="134" mass="14724">MSDIKEVQVPSFPVGAAPYSRGIKTNDLIFVSGQLAYCTKTNEFVNGDITEQTRLVLLNVKRVLEAAGSSMDRVVKVTVFLKDMKEFTAMNAEYSKHFGKPAPTRSAFQVVALPNNAKVEIECIALPKNLSSKI</sequence>
<comment type="similarity">
    <text evidence="1">Belongs to the RutC family.</text>
</comment>
<dbReference type="PANTHER" id="PTHR11803:SF39">
    <property type="entry name" value="2-IMINOBUTANOATE_2-IMINOPROPANOATE DEAMINASE"/>
    <property type="match status" value="1"/>
</dbReference>
<dbReference type="SUPFAM" id="SSF55298">
    <property type="entry name" value="YjgF-like"/>
    <property type="match status" value="1"/>
</dbReference>